<gene>
    <name evidence="1" type="ORF">FQN60_012604</name>
</gene>
<reference evidence="1 2" key="1">
    <citation type="submission" date="2019-08" db="EMBL/GenBank/DDBJ databases">
        <title>A chromosome-level genome assembly, high-density linkage maps, and genome scans reveal the genomic architecture of hybrid incompatibilities underlying speciation via character displacement in darters (Percidae: Etheostominae).</title>
        <authorList>
            <person name="Moran R.L."/>
            <person name="Catchen J.M."/>
            <person name="Fuller R.C."/>
        </authorList>
    </citation>
    <scope>NUCLEOTIDE SEQUENCE [LARGE SCALE GENOMIC DNA]</scope>
    <source>
        <strain evidence="1">EspeVRDwgs_2016</strain>
        <tissue evidence="1">Muscle</tissue>
    </source>
</reference>
<dbReference type="EMBL" id="VOFY01000009">
    <property type="protein sequence ID" value="KAA8589239.1"/>
    <property type="molecule type" value="Genomic_DNA"/>
</dbReference>
<dbReference type="AlphaFoldDB" id="A0A5J5D720"/>
<evidence type="ECO:0000313" key="2">
    <source>
        <dbReference type="Proteomes" id="UP000327493"/>
    </source>
</evidence>
<name>A0A5J5D720_9PERO</name>
<proteinExistence type="predicted"/>
<dbReference type="Proteomes" id="UP000327493">
    <property type="component" value="Chromosome 9"/>
</dbReference>
<comment type="caution">
    <text evidence="1">The sequence shown here is derived from an EMBL/GenBank/DDBJ whole genome shotgun (WGS) entry which is preliminary data.</text>
</comment>
<organism evidence="1 2">
    <name type="scientific">Etheostoma spectabile</name>
    <name type="common">orangethroat darter</name>
    <dbReference type="NCBI Taxonomy" id="54343"/>
    <lineage>
        <taxon>Eukaryota</taxon>
        <taxon>Metazoa</taxon>
        <taxon>Chordata</taxon>
        <taxon>Craniata</taxon>
        <taxon>Vertebrata</taxon>
        <taxon>Euteleostomi</taxon>
        <taxon>Actinopterygii</taxon>
        <taxon>Neopterygii</taxon>
        <taxon>Teleostei</taxon>
        <taxon>Neoteleostei</taxon>
        <taxon>Acanthomorphata</taxon>
        <taxon>Eupercaria</taxon>
        <taxon>Perciformes</taxon>
        <taxon>Percoidei</taxon>
        <taxon>Percidae</taxon>
        <taxon>Etheostomatinae</taxon>
        <taxon>Etheostoma</taxon>
    </lineage>
</organism>
<evidence type="ECO:0000313" key="1">
    <source>
        <dbReference type="EMBL" id="KAA8589239.1"/>
    </source>
</evidence>
<sequence>MLGSHADVVVEFGGVKGNRNHLGNVTDGVCLTWASGLILVQPVEEELLKQGGLTPCWNYLDLFIFKVSHEGDRLLVLKLSELSWGSAQEVIQLHHKDGSSPFLILGSFLTCGITDNAVNDARRSLAPEDGPHLLHLDKFSSLGVAVAADLEQVLLPLSQLTVTNCYPFSFCNWTKRSRSDQTNMSLTSLQPTAQLRPPRRVAASTFTVLPTE</sequence>
<accession>A0A5J5D720</accession>
<keyword evidence="2" id="KW-1185">Reference proteome</keyword>
<protein>
    <submittedName>
        <fullName evidence="1">Uncharacterized protein</fullName>
    </submittedName>
</protein>